<sequence>MLNTIQETVMKIAELRVKGCKPYQESEFMQSKKTECNKRCDNPSYDVPYADDKHFGSEYYMVNKTPECIQKEILENGPVQVTMGLYEDFAFYKQGVYFYTVGKRRGLHSVKIVGWGVENGIRYWLAANSWGCQWGNLNGFFKITRGVDECAIEQHVIAGLPQVPKLPKLDGYVRTTVKSEFSTSKNVVWPEDSGKTIGVIEEMKTDMTSAARNLQENVLSEISKILLKIGFELGLFCMFLNISEYDSVKTIAVIEEMKTDMTSAARNLQENVLSEISKILLKIGGKLGLFCIFLYISKHDSGKTIVIIEEMKTDMTSAARNLQENAFSEISKISLKIGGKLGLFCIFLNISKDDSGKTIGVIEKMKTGLTTAARNLQENVLSEISKILLKIGGKLGLFCIFLNISKNNSGKTIGVIEKIKTDMTSAARNLQENVLSEISKILLIIDWKLGLFCIFLNISNDDSGKTIGVIEGMKTDLTSAARNPREKPFS</sequence>
<dbReference type="GO" id="GO:0006508">
    <property type="term" value="P:proteolysis"/>
    <property type="evidence" value="ECO:0007669"/>
    <property type="project" value="InterPro"/>
</dbReference>
<dbReference type="Proteomes" id="UP001168821">
    <property type="component" value="Unassembled WGS sequence"/>
</dbReference>
<dbReference type="PANTHER" id="PTHR12411">
    <property type="entry name" value="CYSTEINE PROTEASE FAMILY C1-RELATED"/>
    <property type="match status" value="1"/>
</dbReference>
<protein>
    <recommendedName>
        <fullName evidence="2">Peptidase C1A papain C-terminal domain-containing protein</fullName>
    </recommendedName>
</protein>
<dbReference type="PROSITE" id="PS00639">
    <property type="entry name" value="THIOL_PROTEASE_HIS"/>
    <property type="match status" value="1"/>
</dbReference>
<dbReference type="SMART" id="SM00645">
    <property type="entry name" value="Pept_C1"/>
    <property type="match status" value="1"/>
</dbReference>
<keyword evidence="4" id="KW-1185">Reference proteome</keyword>
<dbReference type="InterPro" id="IPR025660">
    <property type="entry name" value="Pept_his_AS"/>
</dbReference>
<evidence type="ECO:0000313" key="3">
    <source>
        <dbReference type="EMBL" id="KAJ3648912.1"/>
    </source>
</evidence>
<name>A0AA38I731_9CUCU</name>
<dbReference type="SUPFAM" id="SSF54001">
    <property type="entry name" value="Cysteine proteinases"/>
    <property type="match status" value="1"/>
</dbReference>
<proteinExistence type="inferred from homology"/>
<dbReference type="Gene3D" id="3.90.70.10">
    <property type="entry name" value="Cysteine proteinases"/>
    <property type="match status" value="1"/>
</dbReference>
<reference evidence="3" key="1">
    <citation type="journal article" date="2023" name="G3 (Bethesda)">
        <title>Whole genome assemblies of Zophobas morio and Tenebrio molitor.</title>
        <authorList>
            <person name="Kaur S."/>
            <person name="Stinson S.A."/>
            <person name="diCenzo G.C."/>
        </authorList>
    </citation>
    <scope>NUCLEOTIDE SEQUENCE</scope>
    <source>
        <strain evidence="3">QUZm001</strain>
    </source>
</reference>
<dbReference type="InterPro" id="IPR000668">
    <property type="entry name" value="Peptidase_C1A_C"/>
</dbReference>
<dbReference type="GO" id="GO:0008234">
    <property type="term" value="F:cysteine-type peptidase activity"/>
    <property type="evidence" value="ECO:0007669"/>
    <property type="project" value="InterPro"/>
</dbReference>
<dbReference type="InterPro" id="IPR013128">
    <property type="entry name" value="Peptidase_C1A"/>
</dbReference>
<evidence type="ECO:0000256" key="1">
    <source>
        <dbReference type="ARBA" id="ARBA00008455"/>
    </source>
</evidence>
<dbReference type="AlphaFoldDB" id="A0AA38I731"/>
<feature type="domain" description="Peptidase C1A papain C-terminal" evidence="2">
    <location>
        <begin position="3"/>
        <end position="160"/>
    </location>
</feature>
<accession>A0AA38I731</accession>
<evidence type="ECO:0000259" key="2">
    <source>
        <dbReference type="SMART" id="SM00645"/>
    </source>
</evidence>
<comment type="similarity">
    <text evidence="1">Belongs to the peptidase C1 family.</text>
</comment>
<comment type="caution">
    <text evidence="3">The sequence shown here is derived from an EMBL/GenBank/DDBJ whole genome shotgun (WGS) entry which is preliminary data.</text>
</comment>
<organism evidence="3 4">
    <name type="scientific">Zophobas morio</name>
    <dbReference type="NCBI Taxonomy" id="2755281"/>
    <lineage>
        <taxon>Eukaryota</taxon>
        <taxon>Metazoa</taxon>
        <taxon>Ecdysozoa</taxon>
        <taxon>Arthropoda</taxon>
        <taxon>Hexapoda</taxon>
        <taxon>Insecta</taxon>
        <taxon>Pterygota</taxon>
        <taxon>Neoptera</taxon>
        <taxon>Endopterygota</taxon>
        <taxon>Coleoptera</taxon>
        <taxon>Polyphaga</taxon>
        <taxon>Cucujiformia</taxon>
        <taxon>Tenebrionidae</taxon>
        <taxon>Zophobas</taxon>
    </lineage>
</organism>
<gene>
    <name evidence="3" type="ORF">Zmor_020681</name>
</gene>
<dbReference type="InterPro" id="IPR038765">
    <property type="entry name" value="Papain-like_cys_pep_sf"/>
</dbReference>
<dbReference type="Pfam" id="PF00112">
    <property type="entry name" value="Peptidase_C1"/>
    <property type="match status" value="1"/>
</dbReference>
<evidence type="ECO:0000313" key="4">
    <source>
        <dbReference type="Proteomes" id="UP001168821"/>
    </source>
</evidence>
<dbReference type="EMBL" id="JALNTZ010000006">
    <property type="protein sequence ID" value="KAJ3648912.1"/>
    <property type="molecule type" value="Genomic_DNA"/>
</dbReference>